<proteinExistence type="predicted"/>
<gene>
    <name evidence="2" type="ORF">AB0K36_09565</name>
</gene>
<dbReference type="PROSITE" id="PS51257">
    <property type="entry name" value="PROKAR_LIPOPROTEIN"/>
    <property type="match status" value="1"/>
</dbReference>
<sequence length="199" mass="20502">MKRLAPAMTGVAALLLSLPLAAGCGTLVGDDTGASPPRDASSAPAIDHAAQVKAAKAAHDRKFPEVAKICADAPAKPSEEPTPSEAPTDPWARRVAENHAYKAQARLDDDARCRGDAHARRITAGLEGVHDEKALRSALGRLGYPPETVEVYGTGAAPGFTFGIPDAGPCITGTLTDPAKAEAHAHYVEGGCMEPKGGH</sequence>
<comment type="caution">
    <text evidence="2">The sequence shown here is derived from an EMBL/GenBank/DDBJ whole genome shotgun (WGS) entry which is preliminary data.</text>
</comment>
<evidence type="ECO:0000313" key="2">
    <source>
        <dbReference type="EMBL" id="MEV4681009.1"/>
    </source>
</evidence>
<reference evidence="2 3" key="1">
    <citation type="submission" date="2024-06" db="EMBL/GenBank/DDBJ databases">
        <title>The Natural Products Discovery Center: Release of the First 8490 Sequenced Strains for Exploring Actinobacteria Biosynthetic Diversity.</title>
        <authorList>
            <person name="Kalkreuter E."/>
            <person name="Kautsar S.A."/>
            <person name="Yang D."/>
            <person name="Bader C.D."/>
            <person name="Teijaro C.N."/>
            <person name="Fluegel L."/>
            <person name="Davis C.M."/>
            <person name="Simpson J.R."/>
            <person name="Lauterbach L."/>
            <person name="Steele A.D."/>
            <person name="Gui C."/>
            <person name="Meng S."/>
            <person name="Li G."/>
            <person name="Viehrig K."/>
            <person name="Ye F."/>
            <person name="Su P."/>
            <person name="Kiefer A.F."/>
            <person name="Nichols A."/>
            <person name="Cepeda A.J."/>
            <person name="Yan W."/>
            <person name="Fan B."/>
            <person name="Jiang Y."/>
            <person name="Adhikari A."/>
            <person name="Zheng C.-J."/>
            <person name="Schuster L."/>
            <person name="Cowan T.M."/>
            <person name="Smanski M.J."/>
            <person name="Chevrette M.G."/>
            <person name="De Carvalho L.P.S."/>
            <person name="Shen B."/>
        </authorList>
    </citation>
    <scope>NUCLEOTIDE SEQUENCE [LARGE SCALE GENOMIC DNA]</scope>
    <source>
        <strain evidence="2 3">NPDC049344</strain>
    </source>
</reference>
<keyword evidence="3" id="KW-1185">Reference proteome</keyword>
<organism evidence="2 3">
    <name type="scientific">Streptomyces kurssanovii</name>
    <dbReference type="NCBI Taxonomy" id="67312"/>
    <lineage>
        <taxon>Bacteria</taxon>
        <taxon>Bacillati</taxon>
        <taxon>Actinomycetota</taxon>
        <taxon>Actinomycetes</taxon>
        <taxon>Kitasatosporales</taxon>
        <taxon>Streptomycetaceae</taxon>
        <taxon>Streptomyces</taxon>
    </lineage>
</organism>
<dbReference type="EMBL" id="JBFAQK010000008">
    <property type="protein sequence ID" value="MEV4681009.1"/>
    <property type="molecule type" value="Genomic_DNA"/>
</dbReference>
<feature type="chain" id="PRO_5047340506" description="Lipoprotein" evidence="1">
    <location>
        <begin position="23"/>
        <end position="199"/>
    </location>
</feature>
<name>A0ABV3HR05_9ACTN</name>
<dbReference type="RefSeq" id="WP_364590648.1">
    <property type="nucleotide sequence ID" value="NZ_JBFAQK010000008.1"/>
</dbReference>
<accession>A0ABV3HR05</accession>
<protein>
    <recommendedName>
        <fullName evidence="4">Lipoprotein</fullName>
    </recommendedName>
</protein>
<evidence type="ECO:0000256" key="1">
    <source>
        <dbReference type="SAM" id="SignalP"/>
    </source>
</evidence>
<evidence type="ECO:0008006" key="4">
    <source>
        <dbReference type="Google" id="ProtNLM"/>
    </source>
</evidence>
<evidence type="ECO:0000313" key="3">
    <source>
        <dbReference type="Proteomes" id="UP001552521"/>
    </source>
</evidence>
<feature type="signal peptide" evidence="1">
    <location>
        <begin position="1"/>
        <end position="22"/>
    </location>
</feature>
<keyword evidence="1" id="KW-0732">Signal</keyword>
<dbReference type="Proteomes" id="UP001552521">
    <property type="component" value="Unassembled WGS sequence"/>
</dbReference>